<sequence length="385" mass="42989">MVASENTVSAVHAEDIAFARALHGKEIKSGLIANLKSKNADVHNVATDTYLKMWKKAESETKEDEDQRLDSYTKLVNSYYNLATDFYEFAMTDGLVKGWGTSFHFCRYYPGEEFFRAIARHEHYLAANTGIKKGMKVLDVGCGVGGPAREIAHFTGAHITGLNNNAYQVERAFHYAAKEGLQNQTNFIKGNFMEMPFEDNSYDAVYAIEATCHAPTFEGVYGEIFRVLKPGGNFGCYEWCMTDDYDATNAQHHEIGHGIERGNGIPKMRPTAECLQALKNVGFEIELHQDLADVGDSIAWYYPLEGDLRKCQTFRDILTTLAMTKAGRFTTTNLCRVLEKVGLAPKGTVETQKFLEVAADALVAGAQQNLFTPMFFFVVRKPLNA</sequence>
<dbReference type="SUPFAM" id="SSF53335">
    <property type="entry name" value="S-adenosyl-L-methionine-dependent methyltransferases"/>
    <property type="match status" value="1"/>
</dbReference>
<evidence type="ECO:0000313" key="8">
    <source>
        <dbReference type="EMBL" id="SAL97573.1"/>
    </source>
</evidence>
<dbReference type="Gene3D" id="3.40.50.150">
    <property type="entry name" value="Vaccinia Virus protein VP39"/>
    <property type="match status" value="1"/>
</dbReference>
<comment type="pathway">
    <text evidence="6">Steroid metabolism.</text>
</comment>
<accession>A0A163J741</accession>
<dbReference type="STRING" id="4829.A0A163J741"/>
<dbReference type="PANTHER" id="PTHR44068:SF1">
    <property type="entry name" value="HYPOTHETICAL LOC100005854"/>
    <property type="match status" value="1"/>
</dbReference>
<keyword evidence="6" id="KW-0444">Lipid biosynthesis</keyword>
<dbReference type="GO" id="GO:0005783">
    <property type="term" value="C:endoplasmic reticulum"/>
    <property type="evidence" value="ECO:0007669"/>
    <property type="project" value="TreeGrafter"/>
</dbReference>
<dbReference type="PROSITE" id="PS51685">
    <property type="entry name" value="SAM_MT_ERG6_SMT"/>
    <property type="match status" value="1"/>
</dbReference>
<feature type="domain" description="SAM-dependent methyltransferase Erg6/SMT-type" evidence="7">
    <location>
        <begin position="79"/>
        <end position="382"/>
    </location>
</feature>
<dbReference type="Proteomes" id="UP000078561">
    <property type="component" value="Unassembled WGS sequence"/>
</dbReference>
<keyword evidence="6" id="KW-0753">Steroid metabolism</keyword>
<dbReference type="InterPro" id="IPR050447">
    <property type="entry name" value="Erg6_SMT_methyltransf"/>
</dbReference>
<keyword evidence="6" id="KW-0752">Steroid biosynthesis</keyword>
<dbReference type="GO" id="GO:0032259">
    <property type="term" value="P:methylation"/>
    <property type="evidence" value="ECO:0007669"/>
    <property type="project" value="UniProtKB-KW"/>
</dbReference>
<dbReference type="InterPro" id="IPR013705">
    <property type="entry name" value="Sterol_MeTrfase_C"/>
</dbReference>
<comment type="similarity">
    <text evidence="4 5 6">Belongs to the class I-like SAM-binding methyltransferase superfamily. Erg6/SMT family.</text>
</comment>
<evidence type="ECO:0000256" key="5">
    <source>
        <dbReference type="PROSITE-ProRule" id="PRU01022"/>
    </source>
</evidence>
<dbReference type="InterPro" id="IPR030384">
    <property type="entry name" value="MeTrfase_SMT"/>
</dbReference>
<evidence type="ECO:0000256" key="4">
    <source>
        <dbReference type="ARBA" id="ARBA00038188"/>
    </source>
</evidence>
<gene>
    <name evidence="8" type="primary">ABSGL_03071.1 scaffold 4127</name>
</gene>
<dbReference type="Pfam" id="PF08498">
    <property type="entry name" value="Sterol_MT_C"/>
    <property type="match status" value="1"/>
</dbReference>
<keyword evidence="3 5" id="KW-0949">S-adenosyl-L-methionine</keyword>
<reference evidence="8" key="1">
    <citation type="submission" date="2016-04" db="EMBL/GenBank/DDBJ databases">
        <authorList>
            <person name="Evans L.H."/>
            <person name="Alamgir A."/>
            <person name="Owens N."/>
            <person name="Weber N.D."/>
            <person name="Virtaneva K."/>
            <person name="Barbian K."/>
            <person name="Babar A."/>
            <person name="Rosenke K."/>
        </authorList>
    </citation>
    <scope>NUCLEOTIDE SEQUENCE [LARGE SCALE GENOMIC DNA]</scope>
    <source>
        <strain evidence="8">CBS 101.48</strain>
    </source>
</reference>
<evidence type="ECO:0000256" key="3">
    <source>
        <dbReference type="ARBA" id="ARBA00022691"/>
    </source>
</evidence>
<organism evidence="8">
    <name type="scientific">Absidia glauca</name>
    <name type="common">Pin mould</name>
    <dbReference type="NCBI Taxonomy" id="4829"/>
    <lineage>
        <taxon>Eukaryota</taxon>
        <taxon>Fungi</taxon>
        <taxon>Fungi incertae sedis</taxon>
        <taxon>Mucoromycota</taxon>
        <taxon>Mucoromycotina</taxon>
        <taxon>Mucoromycetes</taxon>
        <taxon>Mucorales</taxon>
        <taxon>Cunninghamellaceae</taxon>
        <taxon>Absidia</taxon>
    </lineage>
</organism>
<evidence type="ECO:0000313" key="9">
    <source>
        <dbReference type="Proteomes" id="UP000078561"/>
    </source>
</evidence>
<dbReference type="GO" id="GO:0003838">
    <property type="term" value="F:sterol 24-C-methyltransferase activity"/>
    <property type="evidence" value="ECO:0007669"/>
    <property type="project" value="TreeGrafter"/>
</dbReference>
<evidence type="ECO:0000259" key="7">
    <source>
        <dbReference type="PROSITE" id="PS51685"/>
    </source>
</evidence>
<keyword evidence="6" id="KW-0443">Lipid metabolism</keyword>
<dbReference type="EMBL" id="LT551814">
    <property type="protein sequence ID" value="SAL97573.1"/>
    <property type="molecule type" value="Genomic_DNA"/>
</dbReference>
<evidence type="ECO:0000256" key="2">
    <source>
        <dbReference type="ARBA" id="ARBA00022679"/>
    </source>
</evidence>
<dbReference type="OMA" id="AFNKAMH"/>
<dbReference type="Pfam" id="PF08241">
    <property type="entry name" value="Methyltransf_11"/>
    <property type="match status" value="1"/>
</dbReference>
<keyword evidence="6" id="KW-1207">Sterol metabolism</keyword>
<comment type="function">
    <text evidence="6">Catalyzes the transfer of methyl groups from S-adenosyl-methionine to the C-24 of sterols.</text>
</comment>
<dbReference type="OrthoDB" id="4310724at2759"/>
<dbReference type="InterPro" id="IPR013216">
    <property type="entry name" value="Methyltransf_11"/>
</dbReference>
<evidence type="ECO:0000256" key="1">
    <source>
        <dbReference type="ARBA" id="ARBA00022603"/>
    </source>
</evidence>
<name>A0A163J741_ABSGL</name>
<evidence type="ECO:0000256" key="6">
    <source>
        <dbReference type="RuleBase" id="RU362025"/>
    </source>
</evidence>
<dbReference type="GO" id="GO:0006696">
    <property type="term" value="P:ergosterol biosynthetic process"/>
    <property type="evidence" value="ECO:0007669"/>
    <property type="project" value="TreeGrafter"/>
</dbReference>
<keyword evidence="1 5" id="KW-0489">Methyltransferase</keyword>
<dbReference type="CDD" id="cd02440">
    <property type="entry name" value="AdoMet_MTases"/>
    <property type="match status" value="1"/>
</dbReference>
<dbReference type="EC" id="2.1.1.-" evidence="6"/>
<proteinExistence type="inferred from homology"/>
<dbReference type="PANTHER" id="PTHR44068">
    <property type="entry name" value="ZGC:194242"/>
    <property type="match status" value="1"/>
</dbReference>
<dbReference type="FunCoup" id="A0A163J741">
    <property type="interactions" value="248"/>
</dbReference>
<keyword evidence="9" id="KW-1185">Reference proteome</keyword>
<dbReference type="InParanoid" id="A0A163J741"/>
<keyword evidence="6" id="KW-0756">Sterol biosynthesis</keyword>
<keyword evidence="2 5" id="KW-0808">Transferase</keyword>
<protein>
    <recommendedName>
        <fullName evidence="6">Sterol 24-C-methyltransferase</fullName>
        <ecNumber evidence="6">2.1.1.-</ecNumber>
    </recommendedName>
    <alternativeName>
        <fullName evidence="6">Delta(24)-sterol C-methyltransferase</fullName>
    </alternativeName>
</protein>
<dbReference type="AlphaFoldDB" id="A0A163J741"/>
<dbReference type="InterPro" id="IPR029063">
    <property type="entry name" value="SAM-dependent_MTases_sf"/>
</dbReference>